<dbReference type="GO" id="GO:0046912">
    <property type="term" value="F:acyltransferase activity, acyl groups converted into alkyl on transfer"/>
    <property type="evidence" value="ECO:0007669"/>
    <property type="project" value="InterPro"/>
</dbReference>
<dbReference type="PIRSF" id="PIRSF001369">
    <property type="entry name" value="Citrate_synth"/>
    <property type="match status" value="1"/>
</dbReference>
<dbReference type="InterPro" id="IPR019810">
    <property type="entry name" value="Citrate_synthase_AS"/>
</dbReference>
<dbReference type="InterPro" id="IPR024176">
    <property type="entry name" value="Citrate_synthase_bac-typ"/>
</dbReference>
<feature type="active site" evidence="6">
    <location>
        <position position="379"/>
    </location>
</feature>
<evidence type="ECO:0000256" key="4">
    <source>
        <dbReference type="ARBA" id="ARBA00022679"/>
    </source>
</evidence>
<evidence type="ECO:0000313" key="8">
    <source>
        <dbReference type="EMBL" id="KRX04979.1"/>
    </source>
</evidence>
<dbReference type="EMBL" id="LDAU01000110">
    <property type="protein sequence ID" value="KRX04979.1"/>
    <property type="molecule type" value="Genomic_DNA"/>
</dbReference>
<dbReference type="FunFam" id="1.10.580.10:FF:000005">
    <property type="entry name" value="Citrate synthase"/>
    <property type="match status" value="1"/>
</dbReference>
<dbReference type="InParanoid" id="A0A0V0QRQ9"/>
<organism evidence="8 9">
    <name type="scientific">Pseudocohnilembus persalinus</name>
    <name type="common">Ciliate</name>
    <dbReference type="NCBI Taxonomy" id="266149"/>
    <lineage>
        <taxon>Eukaryota</taxon>
        <taxon>Sar</taxon>
        <taxon>Alveolata</taxon>
        <taxon>Ciliophora</taxon>
        <taxon>Intramacronucleata</taxon>
        <taxon>Oligohymenophorea</taxon>
        <taxon>Scuticociliatia</taxon>
        <taxon>Philasterida</taxon>
        <taxon>Pseudocohnilembidae</taxon>
        <taxon>Pseudocohnilembus</taxon>
    </lineage>
</organism>
<dbReference type="PANTHER" id="PTHR42871:SF1">
    <property type="entry name" value="CITRATE SYNTHASE"/>
    <property type="match status" value="1"/>
</dbReference>
<dbReference type="GO" id="GO:0032787">
    <property type="term" value="P:monocarboxylic acid metabolic process"/>
    <property type="evidence" value="ECO:0007669"/>
    <property type="project" value="UniProtKB-ARBA"/>
</dbReference>
<dbReference type="FunFam" id="1.10.230.10:FF:000002">
    <property type="entry name" value="Citrate synthase"/>
    <property type="match status" value="1"/>
</dbReference>
<dbReference type="OMA" id="HWRQQML"/>
<evidence type="ECO:0000256" key="7">
    <source>
        <dbReference type="RuleBase" id="RU000441"/>
    </source>
</evidence>
<dbReference type="Proteomes" id="UP000054937">
    <property type="component" value="Unassembled WGS sequence"/>
</dbReference>
<dbReference type="PROSITE" id="PS00480">
    <property type="entry name" value="CITRATE_SYNTHASE"/>
    <property type="match status" value="1"/>
</dbReference>
<evidence type="ECO:0000256" key="5">
    <source>
        <dbReference type="PIRNR" id="PIRNR001369"/>
    </source>
</evidence>
<protein>
    <recommendedName>
        <fullName evidence="5 7">Citrate synthase</fullName>
    </recommendedName>
</protein>
<evidence type="ECO:0000313" key="9">
    <source>
        <dbReference type="Proteomes" id="UP000054937"/>
    </source>
</evidence>
<dbReference type="InterPro" id="IPR016142">
    <property type="entry name" value="Citrate_synth-like_lrg_a-sub"/>
</dbReference>
<dbReference type="SUPFAM" id="SSF48256">
    <property type="entry name" value="Citrate synthase"/>
    <property type="match status" value="1"/>
</dbReference>
<feature type="active site" evidence="6">
    <location>
        <position position="323"/>
    </location>
</feature>
<evidence type="ECO:0000256" key="6">
    <source>
        <dbReference type="PIRSR" id="PIRSR001369-1"/>
    </source>
</evidence>
<keyword evidence="9" id="KW-1185">Reference proteome</keyword>
<gene>
    <name evidence="8" type="ORF">PPERSA_06613</name>
</gene>
<comment type="similarity">
    <text evidence="2 5 7">Belongs to the citrate synthase family.</text>
</comment>
<keyword evidence="3" id="KW-0816">Tricarboxylic acid cycle</keyword>
<dbReference type="GO" id="GO:0006099">
    <property type="term" value="P:tricarboxylic acid cycle"/>
    <property type="evidence" value="ECO:0007669"/>
    <property type="project" value="UniProtKB-KW"/>
</dbReference>
<name>A0A0V0QRQ9_PSEPJ</name>
<evidence type="ECO:0000256" key="2">
    <source>
        <dbReference type="ARBA" id="ARBA00010566"/>
    </source>
</evidence>
<proteinExistence type="inferred from homology"/>
<comment type="pathway">
    <text evidence="1">Carbohydrate metabolism.</text>
</comment>
<dbReference type="InterPro" id="IPR036969">
    <property type="entry name" value="Citrate_synthase_sf"/>
</dbReference>
<dbReference type="InterPro" id="IPR016143">
    <property type="entry name" value="Citrate_synth-like_sm_a-sub"/>
</dbReference>
<dbReference type="Gene3D" id="1.10.580.10">
    <property type="entry name" value="Citrate Synthase, domain 1"/>
    <property type="match status" value="1"/>
</dbReference>
<dbReference type="AlphaFoldDB" id="A0A0V0QRQ9"/>
<reference evidence="8 9" key="1">
    <citation type="journal article" date="2015" name="Sci. Rep.">
        <title>Genome of the facultative scuticociliatosis pathogen Pseudocohnilembus persalinus provides insight into its virulence through horizontal gene transfer.</title>
        <authorList>
            <person name="Xiong J."/>
            <person name="Wang G."/>
            <person name="Cheng J."/>
            <person name="Tian M."/>
            <person name="Pan X."/>
            <person name="Warren A."/>
            <person name="Jiang C."/>
            <person name="Yuan D."/>
            <person name="Miao W."/>
        </authorList>
    </citation>
    <scope>NUCLEOTIDE SEQUENCE [LARGE SCALE GENOMIC DNA]</scope>
    <source>
        <strain evidence="8">36N120E</strain>
    </source>
</reference>
<dbReference type="Pfam" id="PF00285">
    <property type="entry name" value="Citrate_synt"/>
    <property type="match status" value="1"/>
</dbReference>
<dbReference type="Gene3D" id="1.10.230.10">
    <property type="entry name" value="Cytochrome P450-Terp, domain 2"/>
    <property type="match status" value="1"/>
</dbReference>
<dbReference type="NCBIfam" id="NF004126">
    <property type="entry name" value="PRK05614.1"/>
    <property type="match status" value="1"/>
</dbReference>
<dbReference type="PANTHER" id="PTHR42871">
    <property type="entry name" value="CITRATE SYNTHASE"/>
    <property type="match status" value="1"/>
</dbReference>
<evidence type="ECO:0000256" key="3">
    <source>
        <dbReference type="ARBA" id="ARBA00022532"/>
    </source>
</evidence>
<dbReference type="PRINTS" id="PR00143">
    <property type="entry name" value="CITRTSNTHASE"/>
</dbReference>
<evidence type="ECO:0000256" key="1">
    <source>
        <dbReference type="ARBA" id="ARBA00005007"/>
    </source>
</evidence>
<sequence length="472" mass="54045">MAQRLETIRNSLSIKDSRTGKEYEIPIQYQGREPFILASDVQKIKTPESKLVRVYDPGYMNTISATSRISFIDGNKGILEYRGYPIEQLAQKSTFLEVAFLLIYGELPSPQQYSKWKFKIMTHTYIHEDVLSVMKSFRYDAHPMGMLISTLMTVSTLHPEANPALAGQGVYKERKMRNKQIYRILGIAPTIAANCYRHRIGRNYNKPGKNLDYAENFLYMLDKLNEDDYKPHPQLVKALDILFILHAEHELNCSTSSVRHLASSGVDVYSCIAGSAAALYGPKHGGANEAVLRMLEKIGSVKNIPQFIEDVKNKKALLFGFGHRVYKSYDPRASIVKNLAGEVFKVTGKEPLVEIAMELEKIALSDEYFISRNLYPNVDFYSGVIYKSMGFPTDMFVVLFTLPRIVGWLSHWNEFLDDKENKIVRPRQNYQGNSNVDYIPIEDRIEHNVYLQCVQSANNKRRIASLNYPKHQ</sequence>
<keyword evidence="4 5" id="KW-0808">Transferase</keyword>
<dbReference type="InterPro" id="IPR002020">
    <property type="entry name" value="Citrate_synthase"/>
</dbReference>
<dbReference type="OrthoDB" id="435022at2759"/>
<comment type="caution">
    <text evidence="8">The sequence shown here is derived from an EMBL/GenBank/DDBJ whole genome shotgun (WGS) entry which is preliminary data.</text>
</comment>
<accession>A0A0V0QRQ9</accession>